<dbReference type="Proteomes" id="UP000886520">
    <property type="component" value="Chromosome 4"/>
</dbReference>
<evidence type="ECO:0000256" key="4">
    <source>
        <dbReference type="ARBA" id="ARBA00022741"/>
    </source>
</evidence>
<dbReference type="InterPro" id="IPR028299">
    <property type="entry name" value="ClpA/B_CS2"/>
</dbReference>
<evidence type="ECO:0000256" key="6">
    <source>
        <dbReference type="ARBA" id="ARBA00023186"/>
    </source>
</evidence>
<dbReference type="AlphaFoldDB" id="A0A9D4ZQ45"/>
<dbReference type="OrthoDB" id="47330at2759"/>
<evidence type="ECO:0000259" key="7">
    <source>
        <dbReference type="SMART" id="SM00382"/>
    </source>
</evidence>
<dbReference type="PRINTS" id="PR00300">
    <property type="entry name" value="CLPPROTEASEA"/>
</dbReference>
<dbReference type="GO" id="GO:0034605">
    <property type="term" value="P:cellular response to heat"/>
    <property type="evidence" value="ECO:0007669"/>
    <property type="project" value="TreeGrafter"/>
</dbReference>
<dbReference type="GO" id="GO:0005524">
    <property type="term" value="F:ATP binding"/>
    <property type="evidence" value="ECO:0007669"/>
    <property type="project" value="UniProtKB-KW"/>
</dbReference>
<evidence type="ECO:0000256" key="1">
    <source>
        <dbReference type="ARBA" id="ARBA00004229"/>
    </source>
</evidence>
<dbReference type="PANTHER" id="PTHR11638">
    <property type="entry name" value="ATP-DEPENDENT CLP PROTEASE"/>
    <property type="match status" value="1"/>
</dbReference>
<dbReference type="Pfam" id="PF07724">
    <property type="entry name" value="AAA_2"/>
    <property type="match status" value="1"/>
</dbReference>
<dbReference type="Gene3D" id="1.10.8.60">
    <property type="match status" value="1"/>
</dbReference>
<dbReference type="Pfam" id="PF10431">
    <property type="entry name" value="ClpB_D2-small"/>
    <property type="match status" value="1"/>
</dbReference>
<dbReference type="InterPro" id="IPR003593">
    <property type="entry name" value="AAA+_ATPase"/>
</dbReference>
<keyword evidence="2" id="KW-0150">Chloroplast</keyword>
<evidence type="ECO:0000256" key="2">
    <source>
        <dbReference type="ARBA" id="ARBA00022528"/>
    </source>
</evidence>
<organism evidence="9 10">
    <name type="scientific">Adiantum capillus-veneris</name>
    <name type="common">Maidenhair fern</name>
    <dbReference type="NCBI Taxonomy" id="13818"/>
    <lineage>
        <taxon>Eukaryota</taxon>
        <taxon>Viridiplantae</taxon>
        <taxon>Streptophyta</taxon>
        <taxon>Embryophyta</taxon>
        <taxon>Tracheophyta</taxon>
        <taxon>Polypodiopsida</taxon>
        <taxon>Polypodiidae</taxon>
        <taxon>Polypodiales</taxon>
        <taxon>Pteridineae</taxon>
        <taxon>Pteridaceae</taxon>
        <taxon>Vittarioideae</taxon>
        <taxon>Adiantum</taxon>
    </lineage>
</organism>
<dbReference type="GO" id="GO:0009507">
    <property type="term" value="C:chloroplast"/>
    <property type="evidence" value="ECO:0007669"/>
    <property type="project" value="UniProtKB-SubCell"/>
</dbReference>
<reference evidence="9" key="1">
    <citation type="submission" date="2021-01" db="EMBL/GenBank/DDBJ databases">
        <title>Adiantum capillus-veneris genome.</title>
        <authorList>
            <person name="Fang Y."/>
            <person name="Liao Q."/>
        </authorList>
    </citation>
    <scope>NUCLEOTIDE SEQUENCE</scope>
    <source>
        <strain evidence="9">H3</strain>
        <tissue evidence="9">Leaf</tissue>
    </source>
</reference>
<evidence type="ECO:0000259" key="8">
    <source>
        <dbReference type="SMART" id="SM01086"/>
    </source>
</evidence>
<dbReference type="SMART" id="SM00382">
    <property type="entry name" value="AAA"/>
    <property type="match status" value="1"/>
</dbReference>
<evidence type="ECO:0000256" key="5">
    <source>
        <dbReference type="ARBA" id="ARBA00022840"/>
    </source>
</evidence>
<dbReference type="InterPro" id="IPR019489">
    <property type="entry name" value="Clp_ATPase_C"/>
</dbReference>
<protein>
    <submittedName>
        <fullName evidence="9">Uncharacterized protein</fullName>
    </submittedName>
</protein>
<sequence>MDEIHNCNSHIILFIDEIHTIIGTGESTMNAANLLKPALARGELQCIGATTLKEYRKYMEKDPALERRFQLVDVPAPSVEETIRILRGLCPRYEDHHKVQYMEEALVAATELSDQFIPDRFLPDKAIDLIDEAGSYVRMQAKAHGSSSAAISSSAYKISTRSLVESQDPSLICTLKVGGEIINCNPLNMLCRPAHDVVSAAHIQRIVAAWTGIPVENLSSEESEKLLRMEAELHRRIIGQDEAIRAVSQAVRRARVGLRNPHRPIASFIFCGPTGVGKSQLTKALAFFYFGSKDAMVRLDMSEFMERHSISKLIGSPPGYEGYNESGQLTEAVRRRPFTIVLLDEIEKAHPDVFNLMLQILEDGRLTDSEGKVVDFKNTLIIMTSNAGSSALLKFHAGGQSTIGFHAEMLVNDSFTSPNGKQGKNSHNYSIVEAELKKCFKPEFLNRMDEIIVFNPLSQEDLRQVANLMIGDTVKHLKANMKIKVQVSDRLRDEIMRKGFCPAYGARPLRRAITMLLEDTVAEHMLAGHLKEGDSAIVDIAGVIKSPASATEKEDIDEPSVDVL</sequence>
<dbReference type="SMART" id="SM01086">
    <property type="entry name" value="ClpB_D2-small"/>
    <property type="match status" value="1"/>
</dbReference>
<name>A0A9D4ZQ45_ADICA</name>
<feature type="domain" description="Clp ATPase C-terminal" evidence="8">
    <location>
        <begin position="457"/>
        <end position="544"/>
    </location>
</feature>
<dbReference type="InterPro" id="IPR041546">
    <property type="entry name" value="ClpA/ClpB_AAA_lid"/>
</dbReference>
<comment type="subcellular location">
    <subcellularLocation>
        <location evidence="1">Plastid</location>
        <location evidence="1">Chloroplast</location>
    </subcellularLocation>
</comment>
<proteinExistence type="predicted"/>
<feature type="domain" description="AAA+ ATPase" evidence="7">
    <location>
        <begin position="264"/>
        <end position="413"/>
    </location>
</feature>
<keyword evidence="4" id="KW-0547">Nucleotide-binding</keyword>
<dbReference type="InterPro" id="IPR027417">
    <property type="entry name" value="P-loop_NTPase"/>
</dbReference>
<keyword evidence="2" id="KW-0934">Plastid</keyword>
<keyword evidence="3" id="KW-0677">Repeat</keyword>
<dbReference type="Pfam" id="PF17871">
    <property type="entry name" value="AAA_lid_9"/>
    <property type="match status" value="1"/>
</dbReference>
<dbReference type="EMBL" id="JABFUD020000004">
    <property type="protein sequence ID" value="KAI5080980.1"/>
    <property type="molecule type" value="Genomic_DNA"/>
</dbReference>
<dbReference type="InterPro" id="IPR001270">
    <property type="entry name" value="ClpA/B"/>
</dbReference>
<comment type="caution">
    <text evidence="9">The sequence shown here is derived from an EMBL/GenBank/DDBJ whole genome shotgun (WGS) entry which is preliminary data.</text>
</comment>
<evidence type="ECO:0000256" key="3">
    <source>
        <dbReference type="ARBA" id="ARBA00022737"/>
    </source>
</evidence>
<dbReference type="InterPro" id="IPR003959">
    <property type="entry name" value="ATPase_AAA_core"/>
</dbReference>
<keyword evidence="10" id="KW-1185">Reference proteome</keyword>
<dbReference type="GO" id="GO:0016887">
    <property type="term" value="F:ATP hydrolysis activity"/>
    <property type="evidence" value="ECO:0007669"/>
    <property type="project" value="InterPro"/>
</dbReference>
<gene>
    <name evidence="9" type="ORF">GOP47_0004163</name>
</gene>
<dbReference type="PROSITE" id="PS00871">
    <property type="entry name" value="CLPAB_2"/>
    <property type="match status" value="1"/>
</dbReference>
<dbReference type="SUPFAM" id="SSF52540">
    <property type="entry name" value="P-loop containing nucleoside triphosphate hydrolases"/>
    <property type="match status" value="2"/>
</dbReference>
<dbReference type="FunFam" id="3.40.50.300:FF:000025">
    <property type="entry name" value="ATP-dependent Clp protease subunit"/>
    <property type="match status" value="1"/>
</dbReference>
<evidence type="ECO:0000313" key="9">
    <source>
        <dbReference type="EMBL" id="KAI5080980.1"/>
    </source>
</evidence>
<keyword evidence="6" id="KW-0143">Chaperone</keyword>
<accession>A0A9D4ZQ45</accession>
<dbReference type="Gene3D" id="3.40.50.300">
    <property type="entry name" value="P-loop containing nucleotide triphosphate hydrolases"/>
    <property type="match status" value="3"/>
</dbReference>
<dbReference type="PANTHER" id="PTHR11638:SF155">
    <property type="entry name" value="CHAPERONE PROTEIN CLPC1, CHLOROPLASTIC-LIKE"/>
    <property type="match status" value="1"/>
</dbReference>
<dbReference type="InterPro" id="IPR050130">
    <property type="entry name" value="ClpA_ClpB"/>
</dbReference>
<keyword evidence="5" id="KW-0067">ATP-binding</keyword>
<evidence type="ECO:0000313" key="10">
    <source>
        <dbReference type="Proteomes" id="UP000886520"/>
    </source>
</evidence>
<dbReference type="CDD" id="cd19499">
    <property type="entry name" value="RecA-like_ClpB_Hsp104-like"/>
    <property type="match status" value="1"/>
</dbReference>